<feature type="region of interest" description="Disordered" evidence="1">
    <location>
        <begin position="156"/>
        <end position="187"/>
    </location>
</feature>
<dbReference type="Proteomes" id="UP000176204">
    <property type="component" value="Chromosome I"/>
</dbReference>
<gene>
    <name evidence="2" type="ORF">PYTT_0573</name>
</gene>
<evidence type="ECO:0000256" key="1">
    <source>
        <dbReference type="SAM" id="MobiDB-lite"/>
    </source>
</evidence>
<keyword evidence="3" id="KW-1185">Reference proteome</keyword>
<dbReference type="EMBL" id="LT629973">
    <property type="protein sequence ID" value="SEH76632.1"/>
    <property type="molecule type" value="Genomic_DNA"/>
</dbReference>
<sequence length="317" mass="32752">MVGAALAAPVFAQDQAAAPVPSVPSQASVSARSAAEVMNDGMKLMQSVEGVLKSVTDAASAAKAVAPLQQLKVLQEVLDSEWGAAAEKLSQEELDKLLASVQGMDALDASLSAEVARLEKAGFFGNEDLKGLLVDETPVEVEEDVTVVEEQAAPAVQPATAQPAVPVQPATPVQQAEQPVAPSDSASAPAAAVRSVADVLNDWSNLMTNSERLLKSIQDGGSAAAAVAELGSLRADYERLGKEMESFGSSGLADIAPEDMGAFLNQANALQQTGASLLSEWKRISNASFFGNEELKALMQNFVPAVQVAAPAENAAQ</sequence>
<evidence type="ECO:0000313" key="3">
    <source>
        <dbReference type="Proteomes" id="UP000176204"/>
    </source>
</evidence>
<accession>A0A1H6KLQ2</accession>
<protein>
    <submittedName>
        <fullName evidence="2">Uncharacterized protein</fullName>
    </submittedName>
</protein>
<dbReference type="AlphaFoldDB" id="A0A1H6KLQ2"/>
<organism evidence="2 3">
    <name type="scientific">Akkermansia glycaniphila</name>
    <dbReference type="NCBI Taxonomy" id="1679444"/>
    <lineage>
        <taxon>Bacteria</taxon>
        <taxon>Pseudomonadati</taxon>
        <taxon>Verrucomicrobiota</taxon>
        <taxon>Verrucomicrobiia</taxon>
        <taxon>Verrucomicrobiales</taxon>
        <taxon>Akkermansiaceae</taxon>
        <taxon>Akkermansia</taxon>
    </lineage>
</organism>
<proteinExistence type="predicted"/>
<dbReference type="KEGG" id="agl:PYTT_0573"/>
<reference evidence="3" key="1">
    <citation type="submission" date="2016-09" db="EMBL/GenBank/DDBJ databases">
        <authorList>
            <person name="Koehorst J."/>
        </authorList>
    </citation>
    <scope>NUCLEOTIDE SEQUENCE [LARGE SCALE GENOMIC DNA]</scope>
</reference>
<evidence type="ECO:0000313" key="2">
    <source>
        <dbReference type="EMBL" id="SEH76632.1"/>
    </source>
</evidence>
<dbReference type="STRING" id="1679444.PYTT_0573"/>
<name>A0A1H6KLQ2_9BACT</name>